<dbReference type="GO" id="GO:0046930">
    <property type="term" value="C:pore complex"/>
    <property type="evidence" value="ECO:0007669"/>
    <property type="project" value="UniProtKB-KW"/>
</dbReference>
<feature type="signal peptide" evidence="2">
    <location>
        <begin position="1"/>
        <end position="24"/>
    </location>
</feature>
<reference evidence="4" key="1">
    <citation type="journal article" date="2023" name="Int. J. Mol. Sci.">
        <title>Metagenomics Revealed a New Genus 'Candidatus Thiocaldithrix dubininis' gen. nov., sp. nov. and a New Species 'Candidatus Thiothrix putei' sp. nov. in the Family Thiotrichaceae, Some Members of Which Have Traits of Both Na+- and H+-Motive Energetics.</title>
        <authorList>
            <person name="Ravin N.V."/>
            <person name="Muntyan M.S."/>
            <person name="Smolyakov D.D."/>
            <person name="Rudenko T.S."/>
            <person name="Beletsky A.V."/>
            <person name="Mardanov A.V."/>
            <person name="Grabovich M.Y."/>
        </authorList>
    </citation>
    <scope>NUCLEOTIDE SEQUENCE</scope>
    <source>
        <strain evidence="4">GKL-01</strain>
    </source>
</reference>
<dbReference type="Proteomes" id="UP001300672">
    <property type="component" value="Chromosome"/>
</dbReference>
<name>A0AA95KD54_9GAMM</name>
<dbReference type="SUPFAM" id="SSF56925">
    <property type="entry name" value="OMPA-like"/>
    <property type="match status" value="1"/>
</dbReference>
<dbReference type="InterPro" id="IPR011250">
    <property type="entry name" value="OMP/PagP_B-barrel"/>
</dbReference>
<feature type="domain" description="Outer membrane protein beta-barrel" evidence="3">
    <location>
        <begin position="15"/>
        <end position="187"/>
    </location>
</feature>
<evidence type="ECO:0000256" key="1">
    <source>
        <dbReference type="ARBA" id="ARBA00022729"/>
    </source>
</evidence>
<gene>
    <name evidence="4" type="ORF">QJT80_10620</name>
</gene>
<dbReference type="KEGG" id="tdu:QJT80_10620"/>
<keyword evidence="1 2" id="KW-0732">Signal</keyword>
<evidence type="ECO:0000256" key="2">
    <source>
        <dbReference type="SAM" id="SignalP"/>
    </source>
</evidence>
<protein>
    <submittedName>
        <fullName evidence="4">Outer membrane beta-barrel protein</fullName>
    </submittedName>
</protein>
<dbReference type="EMBL" id="CP124755">
    <property type="protein sequence ID" value="WGZ89954.1"/>
    <property type="molecule type" value="Genomic_DNA"/>
</dbReference>
<sequence>MKIQVSLYILAAILGFGSVVSAQAADDFLASPDKPGSDKFYGGTSIGYGSSDCSYASIDCAGVGMKIFAGYKFNDNVAIEGGYHKLFNAEETLGSNTVQVEGSGLSLNALGIYPVSPQLDVFGKVGLMAWEESAKTNNATNGMLSGSDLLLGAGADYKVNENWGIRGEYEHVGGLMKSHAYTMGATYSTY</sequence>
<dbReference type="Pfam" id="PF13505">
    <property type="entry name" value="OMP_b-brl"/>
    <property type="match status" value="1"/>
</dbReference>
<evidence type="ECO:0000259" key="3">
    <source>
        <dbReference type="Pfam" id="PF13505"/>
    </source>
</evidence>
<dbReference type="AlphaFoldDB" id="A0AA95KD54"/>
<evidence type="ECO:0000313" key="4">
    <source>
        <dbReference type="EMBL" id="WGZ89954.1"/>
    </source>
</evidence>
<accession>A0AA95KD54</accession>
<feature type="chain" id="PRO_5041704302" evidence="2">
    <location>
        <begin position="25"/>
        <end position="190"/>
    </location>
</feature>
<dbReference type="GO" id="GO:0015288">
    <property type="term" value="F:porin activity"/>
    <property type="evidence" value="ECO:0007669"/>
    <property type="project" value="UniProtKB-KW"/>
</dbReference>
<proteinExistence type="predicted"/>
<dbReference type="InterPro" id="IPR027385">
    <property type="entry name" value="Beta-barrel_OMP"/>
</dbReference>
<dbReference type="Gene3D" id="2.40.160.20">
    <property type="match status" value="1"/>
</dbReference>
<organism evidence="4">
    <name type="scientific">Candidatus Thiocaldithrix dubininis</name>
    <dbReference type="NCBI Taxonomy" id="3080823"/>
    <lineage>
        <taxon>Bacteria</taxon>
        <taxon>Pseudomonadati</taxon>
        <taxon>Pseudomonadota</taxon>
        <taxon>Gammaproteobacteria</taxon>
        <taxon>Thiotrichales</taxon>
        <taxon>Thiotrichaceae</taxon>
        <taxon>Candidatus Thiocaldithrix</taxon>
    </lineage>
</organism>
<reference evidence="4" key="2">
    <citation type="submission" date="2023-04" db="EMBL/GenBank/DDBJ databases">
        <authorList>
            <person name="Beletskiy A.V."/>
            <person name="Mardanov A.V."/>
            <person name="Ravin N.V."/>
        </authorList>
    </citation>
    <scope>NUCLEOTIDE SEQUENCE</scope>
    <source>
        <strain evidence="4">GKL-01</strain>
    </source>
</reference>
<dbReference type="GO" id="GO:0009279">
    <property type="term" value="C:cell outer membrane"/>
    <property type="evidence" value="ECO:0007669"/>
    <property type="project" value="InterPro"/>
</dbReference>